<dbReference type="Pfam" id="PF07980">
    <property type="entry name" value="SusD_RagB"/>
    <property type="match status" value="1"/>
</dbReference>
<keyword evidence="5" id="KW-0998">Cell outer membrane</keyword>
<keyword evidence="3" id="KW-0732">Signal</keyword>
<name>A0A5P2G1H3_9BACT</name>
<dbReference type="AlphaFoldDB" id="A0A5P2G1H3"/>
<dbReference type="CDD" id="cd08977">
    <property type="entry name" value="SusD"/>
    <property type="match status" value="1"/>
</dbReference>
<dbReference type="InterPro" id="IPR011990">
    <property type="entry name" value="TPR-like_helical_dom_sf"/>
</dbReference>
<proteinExistence type="inferred from homology"/>
<reference evidence="8 9" key="1">
    <citation type="submission" date="2019-09" db="EMBL/GenBank/DDBJ databases">
        <title>Complete genome sequence of Arachidicoccus sp. B3-10 isolated from apple orchard soil.</title>
        <authorList>
            <person name="Kim H.S."/>
            <person name="Han K.-I."/>
            <person name="Suh M.K."/>
            <person name="Lee K.C."/>
            <person name="Eom M.K."/>
            <person name="Kim J.-S."/>
            <person name="Kang S.W."/>
            <person name="Sin Y."/>
            <person name="Lee J.-S."/>
        </authorList>
    </citation>
    <scope>NUCLEOTIDE SEQUENCE [LARGE SCALE GENOMIC DNA]</scope>
    <source>
        <strain evidence="8 9">B3-10</strain>
    </source>
</reference>
<dbReference type="Pfam" id="PF14322">
    <property type="entry name" value="SusD-like_3"/>
    <property type="match status" value="1"/>
</dbReference>
<dbReference type="InterPro" id="IPR033985">
    <property type="entry name" value="SusD-like_N"/>
</dbReference>
<organism evidence="8 9">
    <name type="scientific">Rhizosphaericola mali</name>
    <dbReference type="NCBI Taxonomy" id="2545455"/>
    <lineage>
        <taxon>Bacteria</taxon>
        <taxon>Pseudomonadati</taxon>
        <taxon>Bacteroidota</taxon>
        <taxon>Chitinophagia</taxon>
        <taxon>Chitinophagales</taxon>
        <taxon>Chitinophagaceae</taxon>
        <taxon>Rhizosphaericola</taxon>
    </lineage>
</organism>
<comment type="similarity">
    <text evidence="2">Belongs to the SusD family.</text>
</comment>
<sequence>MKISKYKIFSYIVGVTLFASCKKSFLDKDPNGLFLESNYYSTVEEAFSGLIAAYSPLGWTVGGTDNTYISKIGVMDVASDECYAGGGGASDMPGWQALNTYNMSSALGPQAGLWSRNYTGINNANIILSKLEGNTTINADSVTRFVAEAKFLRAYYYFDLVREFKNIPLILIPPTLSNAFDQKQTSSDSVYLQIEADLKAAIPNLPETVSADQNGRATTGAANALLGKVILTENNTARMAEAASYLNIVNTSSQYGLLSNYADIFATNNKFNKESIFEIVHTSEQKADWGTWPYYLANVLVNMVGPRSYVGPLYWTGGYGFCPVTPNKVAALKGDPRFSTSIANIDSIVNAVAGRSYSAGYQNTGYFINKYAPLQADVATVGQIELNFAKDEIEIRLADTYLMEAEALIRGGGDAGRALALLTAVRARVGLSPVAATLDNIYHERELELAFEGHRWFDLVRTNQAASVLSFKGFKSGTNEILPIPLQSLNNTSLVQNPGY</sequence>
<keyword evidence="4" id="KW-0472">Membrane</keyword>
<dbReference type="EMBL" id="CP044016">
    <property type="protein sequence ID" value="QES87690.1"/>
    <property type="molecule type" value="Genomic_DNA"/>
</dbReference>
<dbReference type="Gene3D" id="1.25.40.390">
    <property type="match status" value="1"/>
</dbReference>
<gene>
    <name evidence="8" type="ORF">E0W69_003085</name>
</gene>
<comment type="subcellular location">
    <subcellularLocation>
        <location evidence="1">Cell outer membrane</location>
    </subcellularLocation>
</comment>
<dbReference type="SUPFAM" id="SSF48452">
    <property type="entry name" value="TPR-like"/>
    <property type="match status" value="1"/>
</dbReference>
<dbReference type="RefSeq" id="WP_131328578.1">
    <property type="nucleotide sequence ID" value="NZ_CP044016.1"/>
</dbReference>
<dbReference type="InterPro" id="IPR012944">
    <property type="entry name" value="SusD_RagB_dom"/>
</dbReference>
<evidence type="ECO:0000313" key="9">
    <source>
        <dbReference type="Proteomes" id="UP000292424"/>
    </source>
</evidence>
<dbReference type="GO" id="GO:0009279">
    <property type="term" value="C:cell outer membrane"/>
    <property type="evidence" value="ECO:0007669"/>
    <property type="project" value="UniProtKB-SubCell"/>
</dbReference>
<dbReference type="OrthoDB" id="618454at2"/>
<keyword evidence="9" id="KW-1185">Reference proteome</keyword>
<dbReference type="PROSITE" id="PS51257">
    <property type="entry name" value="PROKAR_LIPOPROTEIN"/>
    <property type="match status" value="1"/>
</dbReference>
<evidence type="ECO:0000256" key="2">
    <source>
        <dbReference type="ARBA" id="ARBA00006275"/>
    </source>
</evidence>
<accession>A0A5P2G1H3</accession>
<evidence type="ECO:0000259" key="6">
    <source>
        <dbReference type="Pfam" id="PF07980"/>
    </source>
</evidence>
<evidence type="ECO:0000313" key="8">
    <source>
        <dbReference type="EMBL" id="QES87690.1"/>
    </source>
</evidence>
<feature type="domain" description="RagB/SusD" evidence="6">
    <location>
        <begin position="346"/>
        <end position="500"/>
    </location>
</feature>
<evidence type="ECO:0000256" key="3">
    <source>
        <dbReference type="ARBA" id="ARBA00022729"/>
    </source>
</evidence>
<evidence type="ECO:0000256" key="1">
    <source>
        <dbReference type="ARBA" id="ARBA00004442"/>
    </source>
</evidence>
<evidence type="ECO:0000256" key="5">
    <source>
        <dbReference type="ARBA" id="ARBA00023237"/>
    </source>
</evidence>
<evidence type="ECO:0000259" key="7">
    <source>
        <dbReference type="Pfam" id="PF14322"/>
    </source>
</evidence>
<protein>
    <submittedName>
        <fullName evidence="8">RagB/SusD family nutrient uptake outer membrane protein</fullName>
    </submittedName>
</protein>
<evidence type="ECO:0000256" key="4">
    <source>
        <dbReference type="ARBA" id="ARBA00023136"/>
    </source>
</evidence>
<dbReference type="Proteomes" id="UP000292424">
    <property type="component" value="Chromosome"/>
</dbReference>
<feature type="domain" description="SusD-like N-terminal" evidence="7">
    <location>
        <begin position="108"/>
        <end position="231"/>
    </location>
</feature>
<dbReference type="KEGG" id="arac:E0W69_003085"/>